<proteinExistence type="predicted"/>
<accession>A0AAV4WZ37</accession>
<evidence type="ECO:0000313" key="2">
    <source>
        <dbReference type="Proteomes" id="UP001054837"/>
    </source>
</evidence>
<keyword evidence="2" id="KW-1185">Reference proteome</keyword>
<gene>
    <name evidence="1" type="ORF">CDAR_543261</name>
</gene>
<sequence>MCTPLFRSAFKEKKFCFSNILFLGSSFWNLVMSAELENKGSVKSGARGKVCTKGTREASNIHGVCGRITESNDMAAQFCILQTSHHLDLLPFLEKLSRKMQH</sequence>
<evidence type="ECO:0000313" key="1">
    <source>
        <dbReference type="EMBL" id="GIY87737.1"/>
    </source>
</evidence>
<organism evidence="1 2">
    <name type="scientific">Caerostris darwini</name>
    <dbReference type="NCBI Taxonomy" id="1538125"/>
    <lineage>
        <taxon>Eukaryota</taxon>
        <taxon>Metazoa</taxon>
        <taxon>Ecdysozoa</taxon>
        <taxon>Arthropoda</taxon>
        <taxon>Chelicerata</taxon>
        <taxon>Arachnida</taxon>
        <taxon>Araneae</taxon>
        <taxon>Araneomorphae</taxon>
        <taxon>Entelegynae</taxon>
        <taxon>Araneoidea</taxon>
        <taxon>Araneidae</taxon>
        <taxon>Caerostris</taxon>
    </lineage>
</organism>
<protein>
    <submittedName>
        <fullName evidence="1">Uncharacterized protein</fullName>
    </submittedName>
</protein>
<dbReference type="AlphaFoldDB" id="A0AAV4WZ37"/>
<comment type="caution">
    <text evidence="1">The sequence shown here is derived from an EMBL/GenBank/DDBJ whole genome shotgun (WGS) entry which is preliminary data.</text>
</comment>
<reference evidence="1 2" key="1">
    <citation type="submission" date="2021-06" db="EMBL/GenBank/DDBJ databases">
        <title>Caerostris darwini draft genome.</title>
        <authorList>
            <person name="Kono N."/>
            <person name="Arakawa K."/>
        </authorList>
    </citation>
    <scope>NUCLEOTIDE SEQUENCE [LARGE SCALE GENOMIC DNA]</scope>
</reference>
<name>A0AAV4WZ37_9ARAC</name>
<dbReference type="EMBL" id="BPLQ01015374">
    <property type="protein sequence ID" value="GIY87737.1"/>
    <property type="molecule type" value="Genomic_DNA"/>
</dbReference>
<dbReference type="Proteomes" id="UP001054837">
    <property type="component" value="Unassembled WGS sequence"/>
</dbReference>